<organism evidence="16 17">
    <name type="scientific">Aspergillus wentii DTO 134E9</name>
    <dbReference type="NCBI Taxonomy" id="1073089"/>
    <lineage>
        <taxon>Eukaryota</taxon>
        <taxon>Fungi</taxon>
        <taxon>Dikarya</taxon>
        <taxon>Ascomycota</taxon>
        <taxon>Pezizomycotina</taxon>
        <taxon>Eurotiomycetes</taxon>
        <taxon>Eurotiomycetidae</taxon>
        <taxon>Eurotiales</taxon>
        <taxon>Aspergillaceae</taxon>
        <taxon>Aspergillus</taxon>
        <taxon>Aspergillus subgen. Cremei</taxon>
    </lineage>
</organism>
<accession>A0A1L9RNC7</accession>
<dbReference type="GO" id="GO:0000287">
    <property type="term" value="F:magnesium ion binding"/>
    <property type="evidence" value="ECO:0007669"/>
    <property type="project" value="InterPro"/>
</dbReference>
<dbReference type="PANTHER" id="PTHR43452">
    <property type="entry name" value="PYRUVATE DECARBOXYLASE"/>
    <property type="match status" value="1"/>
</dbReference>
<dbReference type="Gene3D" id="3.40.50.1220">
    <property type="entry name" value="TPP-binding domain"/>
    <property type="match status" value="1"/>
</dbReference>
<evidence type="ECO:0000256" key="3">
    <source>
        <dbReference type="ARBA" id="ARBA00007812"/>
    </source>
</evidence>
<dbReference type="FunFam" id="3.40.50.970:FF:000019">
    <property type="entry name" value="Pyruvate decarboxylase isozyme"/>
    <property type="match status" value="1"/>
</dbReference>
<evidence type="ECO:0000256" key="7">
    <source>
        <dbReference type="ARBA" id="ARBA00022793"/>
    </source>
</evidence>
<evidence type="ECO:0000256" key="11">
    <source>
        <dbReference type="PIRSR" id="PIRSR036565-2"/>
    </source>
</evidence>
<evidence type="ECO:0000313" key="17">
    <source>
        <dbReference type="Proteomes" id="UP000184383"/>
    </source>
</evidence>
<dbReference type="InterPro" id="IPR047214">
    <property type="entry name" value="TPP_PDC_IPDC"/>
</dbReference>
<feature type="binding site" evidence="11">
    <location>
        <position position="447"/>
    </location>
    <ligand>
        <name>Mg(2+)</name>
        <dbReference type="ChEBI" id="CHEBI:18420"/>
    </ligand>
</feature>
<feature type="binding site" evidence="11">
    <location>
        <position position="474"/>
    </location>
    <ligand>
        <name>Mg(2+)</name>
        <dbReference type="ChEBI" id="CHEBI:18420"/>
    </ligand>
</feature>
<dbReference type="Proteomes" id="UP000184383">
    <property type="component" value="Unassembled WGS sequence"/>
</dbReference>
<dbReference type="STRING" id="1073089.A0A1L9RNC7"/>
<sequence length="571" mass="63097">MTSNAIPLADYLFTRLLQLGVDSIFGLPGDYNLRLLDYVTPAGLKWIGNCNELNAGYAADGYSRLKGIGALVTTFGVGELSAVNAIAGAYAERAPVVHVVGTPPRASHESRAPIHHTFNDGEYQNFDRMQEHITVAQTMLWDHRTATAQIDHTLQQCLLHSRPVRITIPDDMVGVRVSAAGLQTKISVPVPVESETEEAALQLVLERIYSSKKPMIIVDGESRPCGILDEVEHIVKTTEWPTFTTGFGKGLINETLSNVHGVYVPGHKGFVDSCDLILSFGPHYSTTNSHQTLTVPRKDTRIDISLNAVQANTEIFRDLPAKRFVEQLISKLDLSKVPKHTPEISPINNLHAAAMSDNVTQVGGFWQRLSSFFKEGDVVMAETGTAGYGANEFALPQHTRLYKPVTWLSIGYMLPAALGASLAQRDLAAKSQYHGLPGGRTVLLIGDGSFQLTAQEMSTMIHHKLDIVIFLINNNGYTIERCIHGRNQGYNDITPWRYLKAPALFGAPEEGEYAAHTWEVRTWNDLEGVLEDEKMLNGKGIRMVEVFMDQLDAPKFLLSVLDRQIELEKKA</sequence>
<dbReference type="CDD" id="cd02005">
    <property type="entry name" value="TPP_PDC_IPDC"/>
    <property type="match status" value="1"/>
</dbReference>
<evidence type="ECO:0000259" key="14">
    <source>
        <dbReference type="Pfam" id="PF02775"/>
    </source>
</evidence>
<comment type="similarity">
    <text evidence="3 12">Belongs to the TPP enzyme family.</text>
</comment>
<evidence type="ECO:0000256" key="5">
    <source>
        <dbReference type="ARBA" id="ARBA00014422"/>
    </source>
</evidence>
<protein>
    <recommendedName>
        <fullName evidence="5">Pyruvate decarboxylase</fullName>
        <ecNumber evidence="4">4.1.1.1</ecNumber>
    </recommendedName>
</protein>
<dbReference type="PANTHER" id="PTHR43452:SF11">
    <property type="entry name" value="PYRUVATE DECARBOXYLASE"/>
    <property type="match status" value="1"/>
</dbReference>
<dbReference type="GO" id="GO:0005634">
    <property type="term" value="C:nucleus"/>
    <property type="evidence" value="ECO:0007669"/>
    <property type="project" value="TreeGrafter"/>
</dbReference>
<evidence type="ECO:0000256" key="9">
    <source>
        <dbReference type="ARBA" id="ARBA00023052"/>
    </source>
</evidence>
<evidence type="ECO:0000259" key="13">
    <source>
        <dbReference type="Pfam" id="PF00205"/>
    </source>
</evidence>
<keyword evidence="8 11" id="KW-0460">Magnesium</keyword>
<name>A0A1L9RNC7_ASPWE</name>
<dbReference type="Pfam" id="PF02776">
    <property type="entry name" value="TPP_enzyme_N"/>
    <property type="match status" value="1"/>
</dbReference>
<evidence type="ECO:0000256" key="1">
    <source>
        <dbReference type="ARBA" id="ARBA00001041"/>
    </source>
</evidence>
<dbReference type="Pfam" id="PF00205">
    <property type="entry name" value="TPP_enzyme_M"/>
    <property type="match status" value="1"/>
</dbReference>
<dbReference type="SUPFAM" id="SSF52518">
    <property type="entry name" value="Thiamin diphosphate-binding fold (THDP-binding)"/>
    <property type="match status" value="2"/>
</dbReference>
<dbReference type="InterPro" id="IPR047213">
    <property type="entry name" value="TPP_PYR_PDC_IPDC-like"/>
</dbReference>
<keyword evidence="6 11" id="KW-0479">Metal-binding</keyword>
<evidence type="ECO:0000256" key="2">
    <source>
        <dbReference type="ARBA" id="ARBA00001964"/>
    </source>
</evidence>
<feature type="domain" description="Thiamine pyrophosphate enzyme TPP-binding" evidence="14">
    <location>
        <begin position="394"/>
        <end position="483"/>
    </location>
</feature>
<dbReference type="VEuPathDB" id="FungiDB:ASPWEDRAFT_38000"/>
<evidence type="ECO:0000256" key="12">
    <source>
        <dbReference type="RuleBase" id="RU362132"/>
    </source>
</evidence>
<dbReference type="Gene3D" id="3.40.50.970">
    <property type="match status" value="2"/>
</dbReference>
<comment type="cofactor">
    <cofactor evidence="2">
        <name>thiamine diphosphate</name>
        <dbReference type="ChEBI" id="CHEBI:58937"/>
    </cofactor>
</comment>
<keyword evidence="7" id="KW-0210">Decarboxylase</keyword>
<evidence type="ECO:0000256" key="8">
    <source>
        <dbReference type="ARBA" id="ARBA00022842"/>
    </source>
</evidence>
<dbReference type="SUPFAM" id="SSF52467">
    <property type="entry name" value="DHS-like NAD/FAD-binding domain"/>
    <property type="match status" value="1"/>
</dbReference>
<dbReference type="InterPro" id="IPR012001">
    <property type="entry name" value="Thiamin_PyroP_enz_TPP-bd_dom"/>
</dbReference>
<dbReference type="InterPro" id="IPR012000">
    <property type="entry name" value="Thiamin_PyroP_enz_cen_dom"/>
</dbReference>
<dbReference type="RefSeq" id="XP_040690107.1">
    <property type="nucleotide sequence ID" value="XM_040834810.1"/>
</dbReference>
<comment type="catalytic activity">
    <reaction evidence="1">
        <text>a 2-oxocarboxylate + H(+) = an aldehyde + CO2</text>
        <dbReference type="Rhea" id="RHEA:11628"/>
        <dbReference type="ChEBI" id="CHEBI:15378"/>
        <dbReference type="ChEBI" id="CHEBI:16526"/>
        <dbReference type="ChEBI" id="CHEBI:17478"/>
        <dbReference type="ChEBI" id="CHEBI:35179"/>
        <dbReference type="EC" id="4.1.1.1"/>
    </reaction>
</comment>
<dbReference type="GO" id="GO:0004737">
    <property type="term" value="F:pyruvate decarboxylase activity"/>
    <property type="evidence" value="ECO:0007669"/>
    <property type="project" value="UniProtKB-EC"/>
</dbReference>
<dbReference type="OrthoDB" id="3970464at2759"/>
<dbReference type="InterPro" id="IPR029035">
    <property type="entry name" value="DHS-like_NAD/FAD-binding_dom"/>
</dbReference>
<dbReference type="InterPro" id="IPR029061">
    <property type="entry name" value="THDP-binding"/>
</dbReference>
<dbReference type="EMBL" id="KV878211">
    <property type="protein sequence ID" value="OJJ36431.1"/>
    <property type="molecule type" value="Genomic_DNA"/>
</dbReference>
<feature type="domain" description="Thiamine pyrophosphate enzyme N-terminal TPP-binding" evidence="15">
    <location>
        <begin position="8"/>
        <end position="116"/>
    </location>
</feature>
<keyword evidence="10" id="KW-0456">Lyase</keyword>
<evidence type="ECO:0000313" key="16">
    <source>
        <dbReference type="EMBL" id="OJJ36431.1"/>
    </source>
</evidence>
<feature type="domain" description="Thiamine pyrophosphate enzyme central" evidence="13">
    <location>
        <begin position="202"/>
        <end position="331"/>
    </location>
</feature>
<feature type="binding site" evidence="11">
    <location>
        <position position="476"/>
    </location>
    <ligand>
        <name>Mg(2+)</name>
        <dbReference type="ChEBI" id="CHEBI:18420"/>
    </ligand>
</feature>
<dbReference type="AlphaFoldDB" id="A0A1L9RNC7"/>
<dbReference type="CDD" id="cd07038">
    <property type="entry name" value="TPP_PYR_PDC_IPDC_like"/>
    <property type="match status" value="1"/>
</dbReference>
<evidence type="ECO:0000256" key="10">
    <source>
        <dbReference type="ARBA" id="ARBA00023239"/>
    </source>
</evidence>
<dbReference type="Pfam" id="PF02775">
    <property type="entry name" value="TPP_enzyme_C"/>
    <property type="match status" value="1"/>
</dbReference>
<gene>
    <name evidence="16" type="ORF">ASPWEDRAFT_38000</name>
</gene>
<dbReference type="InterPro" id="IPR011766">
    <property type="entry name" value="TPP_enzyme_TPP-bd"/>
</dbReference>
<dbReference type="EC" id="4.1.1.1" evidence="4"/>
<evidence type="ECO:0000256" key="6">
    <source>
        <dbReference type="ARBA" id="ARBA00022723"/>
    </source>
</evidence>
<evidence type="ECO:0000259" key="15">
    <source>
        <dbReference type="Pfam" id="PF02776"/>
    </source>
</evidence>
<dbReference type="PIRSF" id="PIRSF036565">
    <property type="entry name" value="Pyruvt_ip_decrb"/>
    <property type="match status" value="1"/>
</dbReference>
<dbReference type="GO" id="GO:0030976">
    <property type="term" value="F:thiamine pyrophosphate binding"/>
    <property type="evidence" value="ECO:0007669"/>
    <property type="project" value="InterPro"/>
</dbReference>
<dbReference type="FunFam" id="3.40.50.970:FF:000024">
    <property type="entry name" value="Pyruvate decarboxylase isozyme"/>
    <property type="match status" value="1"/>
</dbReference>
<reference evidence="17" key="1">
    <citation type="journal article" date="2017" name="Genome Biol.">
        <title>Comparative genomics reveals high biological diversity and specific adaptations in the industrially and medically important fungal genus Aspergillus.</title>
        <authorList>
            <person name="de Vries R.P."/>
            <person name="Riley R."/>
            <person name="Wiebenga A."/>
            <person name="Aguilar-Osorio G."/>
            <person name="Amillis S."/>
            <person name="Uchima C.A."/>
            <person name="Anderluh G."/>
            <person name="Asadollahi M."/>
            <person name="Askin M."/>
            <person name="Barry K."/>
            <person name="Battaglia E."/>
            <person name="Bayram O."/>
            <person name="Benocci T."/>
            <person name="Braus-Stromeyer S.A."/>
            <person name="Caldana C."/>
            <person name="Canovas D."/>
            <person name="Cerqueira G.C."/>
            <person name="Chen F."/>
            <person name="Chen W."/>
            <person name="Choi C."/>
            <person name="Clum A."/>
            <person name="Dos Santos R.A."/>
            <person name="Damasio A.R."/>
            <person name="Diallinas G."/>
            <person name="Emri T."/>
            <person name="Fekete E."/>
            <person name="Flipphi M."/>
            <person name="Freyberg S."/>
            <person name="Gallo A."/>
            <person name="Gournas C."/>
            <person name="Habgood R."/>
            <person name="Hainaut M."/>
            <person name="Harispe M.L."/>
            <person name="Henrissat B."/>
            <person name="Hilden K.S."/>
            <person name="Hope R."/>
            <person name="Hossain A."/>
            <person name="Karabika E."/>
            <person name="Karaffa L."/>
            <person name="Karanyi Z."/>
            <person name="Krasevec N."/>
            <person name="Kuo A."/>
            <person name="Kusch H."/>
            <person name="LaButti K."/>
            <person name="Lagendijk E.L."/>
            <person name="Lapidus A."/>
            <person name="Levasseur A."/>
            <person name="Lindquist E."/>
            <person name="Lipzen A."/>
            <person name="Logrieco A.F."/>
            <person name="MacCabe A."/>
            <person name="Maekelae M.R."/>
            <person name="Malavazi I."/>
            <person name="Melin P."/>
            <person name="Meyer V."/>
            <person name="Mielnichuk N."/>
            <person name="Miskei M."/>
            <person name="Molnar A.P."/>
            <person name="Mule G."/>
            <person name="Ngan C.Y."/>
            <person name="Orejas M."/>
            <person name="Orosz E."/>
            <person name="Ouedraogo J.P."/>
            <person name="Overkamp K.M."/>
            <person name="Park H.-S."/>
            <person name="Perrone G."/>
            <person name="Piumi F."/>
            <person name="Punt P.J."/>
            <person name="Ram A.F."/>
            <person name="Ramon A."/>
            <person name="Rauscher S."/>
            <person name="Record E."/>
            <person name="Riano-Pachon D.M."/>
            <person name="Robert V."/>
            <person name="Roehrig J."/>
            <person name="Ruller R."/>
            <person name="Salamov A."/>
            <person name="Salih N.S."/>
            <person name="Samson R.A."/>
            <person name="Sandor E."/>
            <person name="Sanguinetti M."/>
            <person name="Schuetze T."/>
            <person name="Sepcic K."/>
            <person name="Shelest E."/>
            <person name="Sherlock G."/>
            <person name="Sophianopoulou V."/>
            <person name="Squina F.M."/>
            <person name="Sun H."/>
            <person name="Susca A."/>
            <person name="Todd R.B."/>
            <person name="Tsang A."/>
            <person name="Unkles S.E."/>
            <person name="van de Wiele N."/>
            <person name="van Rossen-Uffink D."/>
            <person name="Oliveira J.V."/>
            <person name="Vesth T.C."/>
            <person name="Visser J."/>
            <person name="Yu J.-H."/>
            <person name="Zhou M."/>
            <person name="Andersen M.R."/>
            <person name="Archer D.B."/>
            <person name="Baker S.E."/>
            <person name="Benoit I."/>
            <person name="Brakhage A.A."/>
            <person name="Braus G.H."/>
            <person name="Fischer R."/>
            <person name="Frisvad J.C."/>
            <person name="Goldman G.H."/>
            <person name="Houbraken J."/>
            <person name="Oakley B."/>
            <person name="Pocsi I."/>
            <person name="Scazzocchio C."/>
            <person name="Seiboth B."/>
            <person name="vanKuyk P.A."/>
            <person name="Wortman J."/>
            <person name="Dyer P.S."/>
            <person name="Grigoriev I.V."/>
        </authorList>
    </citation>
    <scope>NUCLEOTIDE SEQUENCE [LARGE SCALE GENOMIC DNA]</scope>
    <source>
        <strain evidence="17">DTO 134E9</strain>
    </source>
</reference>
<dbReference type="GeneID" id="63750658"/>
<dbReference type="GO" id="GO:0005829">
    <property type="term" value="C:cytosol"/>
    <property type="evidence" value="ECO:0007669"/>
    <property type="project" value="TreeGrafter"/>
</dbReference>
<keyword evidence="9 12" id="KW-0786">Thiamine pyrophosphate</keyword>
<evidence type="ECO:0000256" key="4">
    <source>
        <dbReference type="ARBA" id="ARBA00013202"/>
    </source>
</evidence>
<dbReference type="InterPro" id="IPR012110">
    <property type="entry name" value="PDC/IPDC-like"/>
</dbReference>
<proteinExistence type="inferred from homology"/>
<dbReference type="GO" id="GO:0000949">
    <property type="term" value="P:aromatic amino acid family catabolic process to alcohol via Ehrlich pathway"/>
    <property type="evidence" value="ECO:0007669"/>
    <property type="project" value="TreeGrafter"/>
</dbReference>
<comment type="cofactor">
    <cofactor evidence="11">
        <name>Mg(2+)</name>
        <dbReference type="ChEBI" id="CHEBI:18420"/>
    </cofactor>
    <text evidence="11">Binds 1 Mg(2+) per subunit.</text>
</comment>
<keyword evidence="17" id="KW-1185">Reference proteome</keyword>